<accession>A6HP64</accession>
<protein>
    <submittedName>
        <fullName evidence="1">RCG26240</fullName>
    </submittedName>
</protein>
<reference evidence="2" key="1">
    <citation type="submission" date="2005-09" db="EMBL/GenBank/DDBJ databases">
        <authorList>
            <person name="Mural R.J."/>
            <person name="Li P.W."/>
            <person name="Adams M.D."/>
            <person name="Amanatides P.G."/>
            <person name="Baden-Tillson H."/>
            <person name="Barnstead M."/>
            <person name="Chin S.H."/>
            <person name="Dew I."/>
            <person name="Evans C.A."/>
            <person name="Ferriera S."/>
            <person name="Flanigan M."/>
            <person name="Fosler C."/>
            <person name="Glodek A."/>
            <person name="Gu Z."/>
            <person name="Holt R.A."/>
            <person name="Jennings D."/>
            <person name="Kraft C.L."/>
            <person name="Lu F."/>
            <person name="Nguyen T."/>
            <person name="Nusskern D.R."/>
            <person name="Pfannkoch C.M."/>
            <person name="Sitter C."/>
            <person name="Sutton G.G."/>
            <person name="Venter J.C."/>
            <person name="Wang Z."/>
            <person name="Woodage T."/>
            <person name="Zheng X.H."/>
            <person name="Zhong F."/>
        </authorList>
    </citation>
    <scope>NUCLEOTIDE SEQUENCE [LARGE SCALE GENOMIC DNA]</scope>
    <source>
        <strain>BN</strain>
        <strain evidence="2">Sprague-Dawley</strain>
    </source>
</reference>
<organism evidence="1 2">
    <name type="scientific">Rattus norvegicus</name>
    <name type="common">Rat</name>
    <dbReference type="NCBI Taxonomy" id="10116"/>
    <lineage>
        <taxon>Eukaryota</taxon>
        <taxon>Metazoa</taxon>
        <taxon>Chordata</taxon>
        <taxon>Craniata</taxon>
        <taxon>Vertebrata</taxon>
        <taxon>Euteleostomi</taxon>
        <taxon>Mammalia</taxon>
        <taxon>Eutheria</taxon>
        <taxon>Euarchontoglires</taxon>
        <taxon>Glires</taxon>
        <taxon>Rodentia</taxon>
        <taxon>Myomorpha</taxon>
        <taxon>Muroidea</taxon>
        <taxon>Muridae</taxon>
        <taxon>Murinae</taxon>
        <taxon>Rattus</taxon>
    </lineage>
</organism>
<gene>
    <name evidence="1" type="ORF">rCG_26240</name>
</gene>
<evidence type="ECO:0000313" key="1">
    <source>
        <dbReference type="EMBL" id="EDL79815.1"/>
    </source>
</evidence>
<dbReference type="AlphaFoldDB" id="A6HP64"/>
<sequence length="73" mass="8113">MRHGILGRLNDHQSGSPPSVWVSTIRLGLHSGFQLPVRCVSCSPFRLLMGTNTGSSYTEHSLLPSFFRLMCHT</sequence>
<dbReference type="EMBL" id="CH473949">
    <property type="protein sequence ID" value="EDL79815.1"/>
    <property type="molecule type" value="Genomic_DNA"/>
</dbReference>
<proteinExistence type="predicted"/>
<name>A6HP64_RAT</name>
<evidence type="ECO:0000313" key="2">
    <source>
        <dbReference type="Proteomes" id="UP000234681"/>
    </source>
</evidence>
<dbReference type="Proteomes" id="UP000234681">
    <property type="component" value="Chromosome 3"/>
</dbReference>